<gene>
    <name evidence="1" type="ORF">HMPREF9470_05500</name>
</gene>
<name>A0A0J9BF55_9FIRM</name>
<evidence type="ECO:0008006" key="3">
    <source>
        <dbReference type="Google" id="ProtNLM"/>
    </source>
</evidence>
<dbReference type="Gene3D" id="2.30.29.30">
    <property type="entry name" value="Pleckstrin-homology domain (PH domain)/Phosphotyrosine-binding domain (PTB)"/>
    <property type="match status" value="1"/>
</dbReference>
<protein>
    <recommendedName>
        <fullName evidence="3">YokE-like PH domain-containing protein</fullName>
    </recommendedName>
</protein>
<dbReference type="GeneID" id="93166851"/>
<reference evidence="1 2" key="1">
    <citation type="submission" date="2011-04" db="EMBL/GenBank/DDBJ databases">
        <title>The Genome Sequence of Clostridium citroniae WAL-19142.</title>
        <authorList>
            <consortium name="The Broad Institute Genome Sequencing Platform"/>
            <person name="Earl A."/>
            <person name="Ward D."/>
            <person name="Feldgarden M."/>
            <person name="Gevers D."/>
            <person name="Warren Y.A."/>
            <person name="Tyrrell K.L."/>
            <person name="Citron D.M."/>
            <person name="Goldstein E.J."/>
            <person name="Daigneault M."/>
            <person name="Allen-Vercoe E."/>
            <person name="Young S.K."/>
            <person name="Zeng Q."/>
            <person name="Gargeya S."/>
            <person name="Fitzgerald M."/>
            <person name="Haas B."/>
            <person name="Abouelleil A."/>
            <person name="Alvarado L."/>
            <person name="Arachchi H.M."/>
            <person name="Berlin A."/>
            <person name="Brown A."/>
            <person name="Chapman S.B."/>
            <person name="Chen Z."/>
            <person name="Dunbar C."/>
            <person name="Freedman E."/>
            <person name="Gearin G."/>
            <person name="Gellesch M."/>
            <person name="Goldberg J."/>
            <person name="Griggs A."/>
            <person name="Gujja S."/>
            <person name="Heilman E.R."/>
            <person name="Heiman D."/>
            <person name="Howarth C."/>
            <person name="Larson L."/>
            <person name="Lui A."/>
            <person name="MacDonald P.J."/>
            <person name="Mehta T."/>
            <person name="Montmayeur A."/>
            <person name="Murphy C."/>
            <person name="Neiman D."/>
            <person name="Pearson M."/>
            <person name="Priest M."/>
            <person name="Roberts A."/>
            <person name="Saif S."/>
            <person name="Shea T."/>
            <person name="Shenoy N."/>
            <person name="Sisk P."/>
            <person name="Stolte C."/>
            <person name="Sykes S."/>
            <person name="White J."/>
            <person name="Yandava C."/>
            <person name="Wortman J."/>
            <person name="Nusbaum C."/>
            <person name="Birren B."/>
        </authorList>
    </citation>
    <scope>NUCLEOTIDE SEQUENCE [LARGE SCALE GENOMIC DNA]</scope>
    <source>
        <strain evidence="1 2">WAL-19142</strain>
    </source>
</reference>
<proteinExistence type="predicted"/>
<evidence type="ECO:0000313" key="2">
    <source>
        <dbReference type="Proteomes" id="UP000037392"/>
    </source>
</evidence>
<dbReference type="PATRIC" id="fig|742734.4.peg.5884"/>
<evidence type="ECO:0000313" key="1">
    <source>
        <dbReference type="EMBL" id="KMW10861.1"/>
    </source>
</evidence>
<dbReference type="EMBL" id="ADLK01000058">
    <property type="protein sequence ID" value="KMW10861.1"/>
    <property type="molecule type" value="Genomic_DNA"/>
</dbReference>
<dbReference type="RefSeq" id="WP_048931252.1">
    <property type="nucleotide sequence ID" value="NZ_KQ235888.1"/>
</dbReference>
<dbReference type="InterPro" id="IPR011993">
    <property type="entry name" value="PH-like_dom_sf"/>
</dbReference>
<dbReference type="AlphaFoldDB" id="A0A0J9BF55"/>
<dbReference type="OrthoDB" id="1650909at2"/>
<comment type="caution">
    <text evidence="1">The sequence shown here is derived from an EMBL/GenBank/DDBJ whole genome shotgun (WGS) entry which is preliminary data.</text>
</comment>
<dbReference type="Proteomes" id="UP000037392">
    <property type="component" value="Unassembled WGS sequence"/>
</dbReference>
<organism evidence="1 2">
    <name type="scientific">[Clostridium] citroniae WAL-19142</name>
    <dbReference type="NCBI Taxonomy" id="742734"/>
    <lineage>
        <taxon>Bacteria</taxon>
        <taxon>Bacillati</taxon>
        <taxon>Bacillota</taxon>
        <taxon>Clostridia</taxon>
        <taxon>Lachnospirales</taxon>
        <taxon>Lachnospiraceae</taxon>
        <taxon>Enterocloster</taxon>
    </lineage>
</organism>
<sequence>MKETKLDKQKKNLVKLGVMEESDTLIDFLQANYIERLIGKLGQWKKGWAYFTEERLIVTTGLLEENIVIPYKNIQKLEKCSQTFMPIGIAITYENKESGEIITDKISMMKRDKWMAFMEERCKTI</sequence>
<accession>A0A0J9BF55</accession>